<protein>
    <submittedName>
        <fullName evidence="1">Alpha/beta fold hydrolase</fullName>
    </submittedName>
</protein>
<evidence type="ECO:0000313" key="1">
    <source>
        <dbReference type="EMBL" id="AXI02768.1"/>
    </source>
</evidence>
<dbReference type="RefSeq" id="WP_114898878.1">
    <property type="nucleotide sequence ID" value="NZ_CP031222.1"/>
</dbReference>
<keyword evidence="2" id="KW-1185">Reference proteome</keyword>
<gene>
    <name evidence="1" type="ORF">HYN46_07925</name>
</gene>
<reference evidence="1 2" key="1">
    <citation type="submission" date="2018-07" db="EMBL/GenBank/DDBJ databases">
        <title>Genome sequencing of Moraxellaceae gen. HYN0046.</title>
        <authorList>
            <person name="Kim M."/>
            <person name="Yi H."/>
        </authorList>
    </citation>
    <scope>NUCLEOTIDE SEQUENCE [LARGE SCALE GENOMIC DNA]</scope>
    <source>
        <strain evidence="1 2">HYN0046</strain>
    </source>
</reference>
<dbReference type="OrthoDB" id="9767934at2"/>
<dbReference type="SUPFAM" id="SSF53474">
    <property type="entry name" value="alpha/beta-Hydrolases"/>
    <property type="match status" value="1"/>
</dbReference>
<evidence type="ECO:0000313" key="2">
    <source>
        <dbReference type="Proteomes" id="UP000253940"/>
    </source>
</evidence>
<dbReference type="KEGG" id="mbah:HYN46_07925"/>
<dbReference type="GO" id="GO:0016787">
    <property type="term" value="F:hydrolase activity"/>
    <property type="evidence" value="ECO:0007669"/>
    <property type="project" value="UniProtKB-KW"/>
</dbReference>
<name>A0A345P659_9GAMM</name>
<accession>A0A345P659</accession>
<dbReference type="Gene3D" id="3.40.50.1820">
    <property type="entry name" value="alpha/beta hydrolase"/>
    <property type="match status" value="1"/>
</dbReference>
<dbReference type="EMBL" id="CP031222">
    <property type="protein sequence ID" value="AXI02768.1"/>
    <property type="molecule type" value="Genomic_DNA"/>
</dbReference>
<organism evidence="1 2">
    <name type="scientific">Aquirhabdus parva</name>
    <dbReference type="NCBI Taxonomy" id="2283318"/>
    <lineage>
        <taxon>Bacteria</taxon>
        <taxon>Pseudomonadati</taxon>
        <taxon>Pseudomonadota</taxon>
        <taxon>Gammaproteobacteria</taxon>
        <taxon>Moraxellales</taxon>
        <taxon>Moraxellaceae</taxon>
        <taxon>Aquirhabdus</taxon>
    </lineage>
</organism>
<dbReference type="Proteomes" id="UP000253940">
    <property type="component" value="Chromosome"/>
</dbReference>
<keyword evidence="1" id="KW-0378">Hydrolase</keyword>
<sequence length="380" mass="42472">MSSVKRSSLKRPRFNVPSIKKLTESARFINLHDRMFDSESLVQAGKTPFNVVSDNVQEQGLIKLRHYPALEGFPTRHRVPVVIVAPLAINMLVYDLFEDRSLVRYLLEQGFSVYMTDWGSPTREHSRYNFEEYVLNFLPKLLEQVRQHSGQQELSLHSWSMSGVFTLLYAAATKDPNIRNIIVLGTPVSAYLSGTNGAFFQRAGKAMNWIEQHTGFHPRTLPAGLLHSYGWTNALGFKLLDIQGTLKGHLSMLRQLDNRTAVESHATHGAFLNHMVDYPGGINRDMLIKVWMDNGLAHGEFKIGGKTVYLKDIHAALLAGGGRSDTMVTIDAVRPLVDLVGSRDTTFATLPGGHVSMIASEAAAKEFWPVLGEWLAKRSD</sequence>
<proteinExistence type="predicted"/>
<dbReference type="InterPro" id="IPR029058">
    <property type="entry name" value="AB_hydrolase_fold"/>
</dbReference>
<dbReference type="PANTHER" id="PTHR36837">
    <property type="entry name" value="POLY(3-HYDROXYALKANOATE) POLYMERASE SUBUNIT PHAC"/>
    <property type="match status" value="1"/>
</dbReference>
<dbReference type="InterPro" id="IPR051321">
    <property type="entry name" value="PHA/PHB_synthase"/>
</dbReference>
<dbReference type="AlphaFoldDB" id="A0A345P659"/>
<dbReference type="PANTHER" id="PTHR36837:SF4">
    <property type="entry name" value="BLR0908 PROTEIN"/>
    <property type="match status" value="1"/>
</dbReference>